<dbReference type="Proteomes" id="UP000886689">
    <property type="component" value="Unassembled WGS sequence"/>
</dbReference>
<dbReference type="SUPFAM" id="SSF52499">
    <property type="entry name" value="Isochorismatase-like hydrolases"/>
    <property type="match status" value="1"/>
</dbReference>
<sequence>MLIDRNQSLLLVVDIQEKLAPAIHDGTDAIANNRRLLASAGRLGIPVFVSEQYVRGLGTTVTDLLPLPAGAQIVEKMHFSCTCEPGFLEKLAQTGRRQIIVTGMETHVCVLQTGLGLLAAGYAVFLAEDAASSRTPENRAAAIARMRAAGAHVVTTEMVVFEWLQKAGTDDFRALLPLIK</sequence>
<dbReference type="InterPro" id="IPR050993">
    <property type="entry name" value="Isochorismatase_domain"/>
</dbReference>
<dbReference type="Gene3D" id="3.40.50.850">
    <property type="entry name" value="Isochorismatase-like"/>
    <property type="match status" value="1"/>
</dbReference>
<dbReference type="PANTHER" id="PTHR14119">
    <property type="entry name" value="HYDROLASE"/>
    <property type="match status" value="1"/>
</dbReference>
<feature type="domain" description="Isochorismatase-like" evidence="1">
    <location>
        <begin position="8"/>
        <end position="157"/>
    </location>
</feature>
<evidence type="ECO:0000313" key="2">
    <source>
        <dbReference type="EMBL" id="MBK8525283.1"/>
    </source>
</evidence>
<comment type="caution">
    <text evidence="2">The sequence shown here is derived from an EMBL/GenBank/DDBJ whole genome shotgun (WGS) entry which is preliminary data.</text>
</comment>
<evidence type="ECO:0000259" key="1">
    <source>
        <dbReference type="Pfam" id="PF00857"/>
    </source>
</evidence>
<dbReference type="EMBL" id="JADJUC010000028">
    <property type="protein sequence ID" value="MBK8525283.1"/>
    <property type="molecule type" value="Genomic_DNA"/>
</dbReference>
<dbReference type="Pfam" id="PF00857">
    <property type="entry name" value="Isochorismatase"/>
    <property type="match status" value="1"/>
</dbReference>
<reference evidence="2" key="1">
    <citation type="submission" date="2020-10" db="EMBL/GenBank/DDBJ databases">
        <title>Connecting structure to function with the recovery of over 1000 high-quality activated sludge metagenome-assembled genomes encoding full-length rRNA genes using long-read sequencing.</title>
        <authorList>
            <person name="Singleton C.M."/>
            <person name="Petriglieri F."/>
            <person name="Kristensen J.M."/>
            <person name="Kirkegaard R.H."/>
            <person name="Michaelsen T.Y."/>
            <person name="Andersen M.H."/>
            <person name="Karst S.M."/>
            <person name="Dueholm M.S."/>
            <person name="Nielsen P.H."/>
            <person name="Albertsen M."/>
        </authorList>
    </citation>
    <scope>NUCLEOTIDE SEQUENCE</scope>
    <source>
        <strain evidence="2">Hirt_18-Q3-R61-65_BATAC.395</strain>
    </source>
</reference>
<proteinExistence type="predicted"/>
<organism evidence="2 3">
    <name type="scientific">Candidatus Proximibacter danicus</name>
    <dbReference type="NCBI Taxonomy" id="2954365"/>
    <lineage>
        <taxon>Bacteria</taxon>
        <taxon>Pseudomonadati</taxon>
        <taxon>Pseudomonadota</taxon>
        <taxon>Betaproteobacteria</taxon>
        <taxon>Candidatus Proximibacter</taxon>
    </lineage>
</organism>
<dbReference type="PANTHER" id="PTHR14119:SF3">
    <property type="entry name" value="ISOCHORISMATASE DOMAIN-CONTAINING PROTEIN 2"/>
    <property type="match status" value="1"/>
</dbReference>
<dbReference type="AlphaFoldDB" id="A0A9D7PSH4"/>
<accession>A0A9D7PSH4</accession>
<protein>
    <submittedName>
        <fullName evidence="2">Isochorismatase family protein</fullName>
    </submittedName>
</protein>
<gene>
    <name evidence="2" type="ORF">IPL58_15350</name>
</gene>
<dbReference type="InterPro" id="IPR000868">
    <property type="entry name" value="Isochorismatase-like_dom"/>
</dbReference>
<name>A0A9D7PSH4_9PROT</name>
<evidence type="ECO:0000313" key="3">
    <source>
        <dbReference type="Proteomes" id="UP000886689"/>
    </source>
</evidence>
<dbReference type="InterPro" id="IPR036380">
    <property type="entry name" value="Isochorismatase-like_sf"/>
</dbReference>